<protein>
    <submittedName>
        <fullName evidence="1">Uncharacterized protein</fullName>
    </submittedName>
</protein>
<evidence type="ECO:0000313" key="2">
    <source>
        <dbReference type="Proteomes" id="UP001283361"/>
    </source>
</evidence>
<accession>A0AAE1CW86</accession>
<keyword evidence="2" id="KW-1185">Reference proteome</keyword>
<comment type="caution">
    <text evidence="1">The sequence shown here is derived from an EMBL/GenBank/DDBJ whole genome shotgun (WGS) entry which is preliminary data.</text>
</comment>
<organism evidence="1 2">
    <name type="scientific">Elysia crispata</name>
    <name type="common">lettuce slug</name>
    <dbReference type="NCBI Taxonomy" id="231223"/>
    <lineage>
        <taxon>Eukaryota</taxon>
        <taxon>Metazoa</taxon>
        <taxon>Spiralia</taxon>
        <taxon>Lophotrochozoa</taxon>
        <taxon>Mollusca</taxon>
        <taxon>Gastropoda</taxon>
        <taxon>Heterobranchia</taxon>
        <taxon>Euthyneura</taxon>
        <taxon>Panpulmonata</taxon>
        <taxon>Sacoglossa</taxon>
        <taxon>Placobranchoidea</taxon>
        <taxon>Plakobranchidae</taxon>
        <taxon>Elysia</taxon>
    </lineage>
</organism>
<dbReference type="AlphaFoldDB" id="A0AAE1CW86"/>
<reference evidence="1" key="1">
    <citation type="journal article" date="2023" name="G3 (Bethesda)">
        <title>A reference genome for the long-term kleptoplast-retaining sea slug Elysia crispata morphotype clarki.</title>
        <authorList>
            <person name="Eastman K.E."/>
            <person name="Pendleton A.L."/>
            <person name="Shaikh M.A."/>
            <person name="Suttiyut T."/>
            <person name="Ogas R."/>
            <person name="Tomko P."/>
            <person name="Gavelis G."/>
            <person name="Widhalm J.R."/>
            <person name="Wisecaver J.H."/>
        </authorList>
    </citation>
    <scope>NUCLEOTIDE SEQUENCE</scope>
    <source>
        <strain evidence="1">ECLA1</strain>
    </source>
</reference>
<name>A0AAE1CW86_9GAST</name>
<dbReference type="Proteomes" id="UP001283361">
    <property type="component" value="Unassembled WGS sequence"/>
</dbReference>
<evidence type="ECO:0000313" key="1">
    <source>
        <dbReference type="EMBL" id="KAK3739243.1"/>
    </source>
</evidence>
<proteinExistence type="predicted"/>
<dbReference type="EMBL" id="JAWDGP010006542">
    <property type="protein sequence ID" value="KAK3739243.1"/>
    <property type="molecule type" value="Genomic_DNA"/>
</dbReference>
<sequence length="167" mass="18669">MYVHLSSVLEINVAPGGTVSQAPMKRKGRITVIIQSSILTVHRSHYDFHSQLSPLWASAALNTSRLVKWSERTTSAYIGLERCKVREVSMTTCFRTGEIYGEVQVGRLSSVSTDALTLPETARVQLERPISPRSKPEPNKLLEGNNLRFEYGLLMVSYSLNKMKSLA</sequence>
<gene>
    <name evidence="1" type="ORF">RRG08_008104</name>
</gene>